<evidence type="ECO:0000313" key="1">
    <source>
        <dbReference type="EMBL" id="TBL68533.1"/>
    </source>
</evidence>
<evidence type="ECO:0000313" key="2">
    <source>
        <dbReference type="Proteomes" id="UP000291600"/>
    </source>
</evidence>
<keyword evidence="1" id="KW-0449">Lipoprotein</keyword>
<organism evidence="1 2">
    <name type="scientific">Hafnia alvei</name>
    <dbReference type="NCBI Taxonomy" id="569"/>
    <lineage>
        <taxon>Bacteria</taxon>
        <taxon>Pseudomonadati</taxon>
        <taxon>Pseudomonadota</taxon>
        <taxon>Gammaproteobacteria</taxon>
        <taxon>Enterobacterales</taxon>
        <taxon>Hafniaceae</taxon>
        <taxon>Hafnia</taxon>
    </lineage>
</organism>
<proteinExistence type="predicted"/>
<dbReference type="Proteomes" id="UP000291600">
    <property type="component" value="Unassembled WGS sequence"/>
</dbReference>
<accession>A0ABD7Q6R3</accession>
<gene>
    <name evidence="1" type="primary">tssJ</name>
    <name evidence="1" type="ORF">EYY96_07540</name>
</gene>
<sequence>MLVIVMLTAFLVSCSSSGNEKMNVAGKIKANLFANRDVNPNETGHPAPLNVFIYNVKEVDGFNNADFIEVVDENNKDLQAVSSKVYEAILQPGESRTVFITIDHDSRALGVIGAYRNLNDSTWSVVWEFPEKKVPWWKKMFRDDPLELNVHFQKSTMTIKKMD</sequence>
<dbReference type="EMBL" id="SITJ01000059">
    <property type="protein sequence ID" value="TBL68533.1"/>
    <property type="molecule type" value="Genomic_DNA"/>
</dbReference>
<comment type="caution">
    <text evidence="1">The sequence shown here is derived from an EMBL/GenBank/DDBJ whole genome shotgun (WGS) entry which is preliminary data.</text>
</comment>
<protein>
    <submittedName>
        <fullName evidence="1">Type VI secretion system lipoprotein TssJ</fullName>
    </submittedName>
</protein>
<name>A0ABD7Q6R3_HAFAL</name>
<reference evidence="1 2" key="1">
    <citation type="submission" date="2019-02" db="EMBL/GenBank/DDBJ databases">
        <title>Comparative genomic analysis of the Hafnia genus genomes.</title>
        <authorList>
            <person name="Zhiqiu Y."/>
            <person name="Chao Y."/>
            <person name="Yuhui D."/>
            <person name="Di H."/>
            <person name="Bin L."/>
        </authorList>
    </citation>
    <scope>NUCLEOTIDE SEQUENCE [LARGE SCALE GENOMIC DNA]</scope>
    <source>
        <strain evidence="1 2">PCM_1210</strain>
    </source>
</reference>
<dbReference type="NCBIfam" id="TIGR03352">
    <property type="entry name" value="VI_chp_3"/>
    <property type="match status" value="1"/>
</dbReference>
<dbReference type="InterPro" id="IPR038706">
    <property type="entry name" value="Type_VI_SciN-like_sf"/>
</dbReference>
<dbReference type="PANTHER" id="PTHR37625:SF4">
    <property type="entry name" value="OUTER MEMBRANE LIPOPROTEIN"/>
    <property type="match status" value="1"/>
</dbReference>
<dbReference type="Pfam" id="PF12790">
    <property type="entry name" value="T6SS-SciN"/>
    <property type="match status" value="1"/>
</dbReference>
<dbReference type="AlphaFoldDB" id="A0ABD7Q6R3"/>
<dbReference type="Gene3D" id="2.60.40.4150">
    <property type="entry name" value="Type VI secretion system, lipoprotein SciN"/>
    <property type="match status" value="1"/>
</dbReference>
<dbReference type="InterPro" id="IPR017734">
    <property type="entry name" value="T6SS_SciN"/>
</dbReference>
<dbReference type="PANTHER" id="PTHR37625">
    <property type="entry name" value="OUTER MEMBRANE LIPOPROTEIN-RELATED"/>
    <property type="match status" value="1"/>
</dbReference>